<dbReference type="Pfam" id="PF07690">
    <property type="entry name" value="MFS_1"/>
    <property type="match status" value="1"/>
</dbReference>
<evidence type="ECO:0000313" key="10">
    <source>
        <dbReference type="Proteomes" id="UP000236736"/>
    </source>
</evidence>
<evidence type="ECO:0000256" key="6">
    <source>
        <dbReference type="ARBA" id="ARBA00023136"/>
    </source>
</evidence>
<comment type="similarity">
    <text evidence="2">Belongs to the major facilitator superfamily. Nitrate/nitrite porter (TC 2.A.1.8) family.</text>
</comment>
<protein>
    <submittedName>
        <fullName evidence="9">MFS transporter, NNP family, nitrate/nitrite transporter</fullName>
    </submittedName>
</protein>
<feature type="transmembrane region" description="Helical" evidence="7">
    <location>
        <begin position="120"/>
        <end position="140"/>
    </location>
</feature>
<dbReference type="GO" id="GO:0015112">
    <property type="term" value="F:nitrate transmembrane transporter activity"/>
    <property type="evidence" value="ECO:0007669"/>
    <property type="project" value="InterPro"/>
</dbReference>
<evidence type="ECO:0000313" key="9">
    <source>
        <dbReference type="EMBL" id="SEG02825.1"/>
    </source>
</evidence>
<sequence>MQKQATLKATRLNLGDFSSVPIRTFWITSFAFFICFFAWFGIIPFMPDVVRDLALTPEQKWNSVVLAVAGTVFSRLLIGKLCDKYGPRLCYTWLLILGSIPVVLSGLVTTPMQFYICRLLTGFIGASFVITQVHTSLMFAPNVVGTANATSAGWGNLGGGANRLGMPLLAALVIAFGIAEADAWRYSMGIIGIVCFLTGLLYYFFTKDTPAGNYAELVARGEKIPKGKKDSVGFLKAAKDYRVWVLFMVYAACFGIELTVYGTMDDYLQNTFGLNRITAGNLVLSFALMNIFARTLGGYFGDKFGKTSGLKGRVWFLAAIIVAEGLMLGLFSIATTLVLGIFLLILFSLTVQMAEGATFSVVPFINKKAIGSISGIVGAGGNFGAFLAAIFLKYKSAEAEKLAFQANELLGEEAARAAQAAAAGAAVSSGYLIIGLMIVISGIATLIIRFSLEDEKIAKQEMEQLTPELVRIEE</sequence>
<dbReference type="InterPro" id="IPR036259">
    <property type="entry name" value="MFS_trans_sf"/>
</dbReference>
<dbReference type="InterPro" id="IPR044772">
    <property type="entry name" value="NO3_transporter"/>
</dbReference>
<comment type="subcellular location">
    <subcellularLocation>
        <location evidence="1">Membrane</location>
        <topology evidence="1">Multi-pass membrane protein</topology>
    </subcellularLocation>
</comment>
<evidence type="ECO:0000256" key="1">
    <source>
        <dbReference type="ARBA" id="ARBA00004141"/>
    </source>
</evidence>
<dbReference type="CDD" id="cd17341">
    <property type="entry name" value="MFS_NRT2_like"/>
    <property type="match status" value="1"/>
</dbReference>
<name>A0A1H5WU48_9BACT</name>
<gene>
    <name evidence="9" type="ORF">SAMN03080598_02223</name>
</gene>
<dbReference type="PROSITE" id="PS50850">
    <property type="entry name" value="MFS"/>
    <property type="match status" value="1"/>
</dbReference>
<dbReference type="RefSeq" id="WP_103924887.1">
    <property type="nucleotide sequence ID" value="NZ_FNVR01000011.1"/>
</dbReference>
<dbReference type="InterPro" id="IPR011701">
    <property type="entry name" value="MFS"/>
</dbReference>
<feature type="transmembrane region" description="Helical" evidence="7">
    <location>
        <begin position="314"/>
        <end position="334"/>
    </location>
</feature>
<organism evidence="9 10">
    <name type="scientific">Algoriphagus boritolerans DSM 17298 = JCM 18970</name>
    <dbReference type="NCBI Taxonomy" id="1120964"/>
    <lineage>
        <taxon>Bacteria</taxon>
        <taxon>Pseudomonadati</taxon>
        <taxon>Bacteroidota</taxon>
        <taxon>Cytophagia</taxon>
        <taxon>Cytophagales</taxon>
        <taxon>Cyclobacteriaceae</taxon>
        <taxon>Algoriphagus</taxon>
    </lineage>
</organism>
<dbReference type="SUPFAM" id="SSF103473">
    <property type="entry name" value="MFS general substrate transporter"/>
    <property type="match status" value="1"/>
</dbReference>
<keyword evidence="5" id="KW-0534">Nitrate assimilation</keyword>
<evidence type="ECO:0000256" key="2">
    <source>
        <dbReference type="ARBA" id="ARBA00008432"/>
    </source>
</evidence>
<evidence type="ECO:0000256" key="7">
    <source>
        <dbReference type="SAM" id="Phobius"/>
    </source>
</evidence>
<dbReference type="GO" id="GO:0016020">
    <property type="term" value="C:membrane"/>
    <property type="evidence" value="ECO:0007669"/>
    <property type="project" value="UniProtKB-SubCell"/>
</dbReference>
<dbReference type="GO" id="GO:0042128">
    <property type="term" value="P:nitrate assimilation"/>
    <property type="evidence" value="ECO:0007669"/>
    <property type="project" value="UniProtKB-KW"/>
</dbReference>
<feature type="transmembrane region" description="Helical" evidence="7">
    <location>
        <begin position="90"/>
        <end position="108"/>
    </location>
</feature>
<dbReference type="Gene3D" id="1.20.1250.20">
    <property type="entry name" value="MFS general substrate transporter like domains"/>
    <property type="match status" value="2"/>
</dbReference>
<evidence type="ECO:0000259" key="8">
    <source>
        <dbReference type="PROSITE" id="PS50850"/>
    </source>
</evidence>
<evidence type="ECO:0000256" key="4">
    <source>
        <dbReference type="ARBA" id="ARBA00022989"/>
    </source>
</evidence>
<feature type="domain" description="Major facilitator superfamily (MFS) profile" evidence="8">
    <location>
        <begin position="24"/>
        <end position="453"/>
    </location>
</feature>
<feature type="transmembrane region" description="Helical" evidence="7">
    <location>
        <begin position="161"/>
        <end position="179"/>
    </location>
</feature>
<dbReference type="InterPro" id="IPR020846">
    <property type="entry name" value="MFS_dom"/>
</dbReference>
<feature type="transmembrane region" description="Helical" evidence="7">
    <location>
        <begin position="431"/>
        <end position="452"/>
    </location>
</feature>
<keyword evidence="4 7" id="KW-1133">Transmembrane helix</keyword>
<feature type="transmembrane region" description="Helical" evidence="7">
    <location>
        <begin position="369"/>
        <end position="392"/>
    </location>
</feature>
<evidence type="ECO:0000256" key="3">
    <source>
        <dbReference type="ARBA" id="ARBA00022692"/>
    </source>
</evidence>
<dbReference type="OrthoDB" id="9773404at2"/>
<dbReference type="Proteomes" id="UP000236736">
    <property type="component" value="Unassembled WGS sequence"/>
</dbReference>
<keyword evidence="10" id="KW-1185">Reference proteome</keyword>
<keyword evidence="3 7" id="KW-0812">Transmembrane</keyword>
<keyword evidence="6 7" id="KW-0472">Membrane</keyword>
<accession>A0A1H5WU48</accession>
<reference evidence="10" key="1">
    <citation type="submission" date="2016-10" db="EMBL/GenBank/DDBJ databases">
        <authorList>
            <person name="Varghese N."/>
            <person name="Submissions S."/>
        </authorList>
    </citation>
    <scope>NUCLEOTIDE SEQUENCE [LARGE SCALE GENOMIC DNA]</scope>
    <source>
        <strain evidence="10">DSM 17298</strain>
    </source>
</reference>
<feature type="transmembrane region" description="Helical" evidence="7">
    <location>
        <begin position="185"/>
        <end position="205"/>
    </location>
</feature>
<evidence type="ECO:0000256" key="5">
    <source>
        <dbReference type="ARBA" id="ARBA00023063"/>
    </source>
</evidence>
<dbReference type="AlphaFoldDB" id="A0A1H5WU48"/>
<feature type="transmembrane region" description="Helical" evidence="7">
    <location>
        <begin position="20"/>
        <end position="41"/>
    </location>
</feature>
<proteinExistence type="inferred from homology"/>
<dbReference type="STRING" id="1120964.GCA_001313265_03753"/>
<dbReference type="PANTHER" id="PTHR23515">
    <property type="entry name" value="HIGH-AFFINITY NITRATE TRANSPORTER 2.3"/>
    <property type="match status" value="1"/>
</dbReference>
<dbReference type="EMBL" id="FNVR01000011">
    <property type="protein sequence ID" value="SEG02825.1"/>
    <property type="molecule type" value="Genomic_DNA"/>
</dbReference>
<feature type="transmembrane region" description="Helical" evidence="7">
    <location>
        <begin position="273"/>
        <end position="293"/>
    </location>
</feature>
<feature type="transmembrane region" description="Helical" evidence="7">
    <location>
        <begin position="61"/>
        <end position="78"/>
    </location>
</feature>
<feature type="transmembrane region" description="Helical" evidence="7">
    <location>
        <begin position="340"/>
        <end position="362"/>
    </location>
</feature>
<feature type="transmembrane region" description="Helical" evidence="7">
    <location>
        <begin position="243"/>
        <end position="261"/>
    </location>
</feature>